<sequence>MALQTYNSVCWDLSYNDYYSDSNEGRSGLMLWPGSYGYATNQLLDVLPDEIKAKHPADVLFAELLANGIDAQGHSVDMRLELLNSLRRTLNRLLQAAADADADAGTESFDSLTDENVDYLRHLARVDVLPSGDDDEADDDKSHLVRSENQWH</sequence>
<evidence type="ECO:0000256" key="1">
    <source>
        <dbReference type="SAM" id="MobiDB-lite"/>
    </source>
</evidence>
<dbReference type="Proteomes" id="UP000199601">
    <property type="component" value="Unassembled WGS sequence"/>
</dbReference>
<dbReference type="EMBL" id="CTEC01000001">
    <property type="protein sequence ID" value="CQD10642.1"/>
    <property type="molecule type" value="Genomic_DNA"/>
</dbReference>
<feature type="compositionally biased region" description="Basic and acidic residues" evidence="1">
    <location>
        <begin position="140"/>
        <end position="152"/>
    </location>
</feature>
<evidence type="ECO:0000313" key="3">
    <source>
        <dbReference type="Proteomes" id="UP000199601"/>
    </source>
</evidence>
<reference evidence="3" key="1">
    <citation type="submission" date="2015-03" db="EMBL/GenBank/DDBJ databases">
        <authorList>
            <person name="Urmite Genomes"/>
        </authorList>
    </citation>
    <scope>NUCLEOTIDE SEQUENCE [LARGE SCALE GENOMIC DNA]</scope>
    <source>
        <strain evidence="3">CSUR P1344</strain>
    </source>
</reference>
<organism evidence="2 3">
    <name type="scientific">Mycobacterium europaeum</name>
    <dbReference type="NCBI Taxonomy" id="761804"/>
    <lineage>
        <taxon>Bacteria</taxon>
        <taxon>Bacillati</taxon>
        <taxon>Actinomycetota</taxon>
        <taxon>Actinomycetes</taxon>
        <taxon>Mycobacteriales</taxon>
        <taxon>Mycobacteriaceae</taxon>
        <taxon>Mycobacterium</taxon>
        <taxon>Mycobacterium simiae complex</taxon>
    </lineage>
</organism>
<proteinExistence type="predicted"/>
<feature type="region of interest" description="Disordered" evidence="1">
    <location>
        <begin position="130"/>
        <end position="152"/>
    </location>
</feature>
<accession>A0A0U1D962</accession>
<dbReference type="AlphaFoldDB" id="A0A0U1D962"/>
<name>A0A0U1D962_9MYCO</name>
<protein>
    <submittedName>
        <fullName evidence="2">Uncharacterized protein</fullName>
    </submittedName>
</protein>
<gene>
    <name evidence="2" type="ORF">BN000_02199</name>
</gene>
<evidence type="ECO:0000313" key="2">
    <source>
        <dbReference type="EMBL" id="CQD10642.1"/>
    </source>
</evidence>
<keyword evidence="3" id="KW-1185">Reference proteome</keyword>